<feature type="chain" id="PRO_5012910607" description="Transporter" evidence="9">
    <location>
        <begin position="37"/>
        <end position="605"/>
    </location>
</feature>
<feature type="signal peptide" evidence="9">
    <location>
        <begin position="1"/>
        <end position="36"/>
    </location>
</feature>
<name>A0A1T0CLV2_9GAMM</name>
<keyword evidence="3" id="KW-0813">Transport</keyword>
<dbReference type="SUPFAM" id="SSF56954">
    <property type="entry name" value="Outer membrane efflux proteins (OEP)"/>
    <property type="match status" value="1"/>
</dbReference>
<feature type="region of interest" description="Disordered" evidence="8">
    <location>
        <begin position="457"/>
        <end position="485"/>
    </location>
</feature>
<organism evidence="10 11">
    <name type="scientific">Moraxella porci DSM 25326</name>
    <dbReference type="NCBI Taxonomy" id="573983"/>
    <lineage>
        <taxon>Bacteria</taxon>
        <taxon>Pseudomonadati</taxon>
        <taxon>Pseudomonadota</taxon>
        <taxon>Gammaproteobacteria</taxon>
        <taxon>Moraxellales</taxon>
        <taxon>Moraxellaceae</taxon>
        <taxon>Moraxella</taxon>
    </lineage>
</organism>
<evidence type="ECO:0000313" key="11">
    <source>
        <dbReference type="Proteomes" id="UP000190683"/>
    </source>
</evidence>
<accession>A0A1T0CLV2</accession>
<dbReference type="InterPro" id="IPR003423">
    <property type="entry name" value="OMP_efflux"/>
</dbReference>
<dbReference type="RefSeq" id="WP_078318555.1">
    <property type="nucleotide sequence ID" value="NZ_MUYV01000015.1"/>
</dbReference>
<dbReference type="PANTHER" id="PTHR30026:SF22">
    <property type="entry name" value="OUTER MEMBRANE EFFLUX PROTEIN"/>
    <property type="match status" value="1"/>
</dbReference>
<protein>
    <recommendedName>
        <fullName evidence="12">Transporter</fullName>
    </recommendedName>
</protein>
<keyword evidence="5" id="KW-0812">Transmembrane</keyword>
<dbReference type="Gene3D" id="1.20.1600.10">
    <property type="entry name" value="Outer membrane efflux proteins (OEP)"/>
    <property type="match status" value="1"/>
</dbReference>
<dbReference type="InterPro" id="IPR051906">
    <property type="entry name" value="TolC-like"/>
</dbReference>
<keyword evidence="9" id="KW-0732">Signal</keyword>
<evidence type="ECO:0000256" key="2">
    <source>
        <dbReference type="ARBA" id="ARBA00007613"/>
    </source>
</evidence>
<comment type="subcellular location">
    <subcellularLocation>
        <location evidence="1">Cell outer membrane</location>
    </subcellularLocation>
</comment>
<feature type="compositionally biased region" description="Polar residues" evidence="8">
    <location>
        <begin position="457"/>
        <end position="473"/>
    </location>
</feature>
<evidence type="ECO:0000256" key="5">
    <source>
        <dbReference type="ARBA" id="ARBA00022692"/>
    </source>
</evidence>
<dbReference type="EMBL" id="MUYV01000015">
    <property type="protein sequence ID" value="OOS23316.1"/>
    <property type="molecule type" value="Genomic_DNA"/>
</dbReference>
<dbReference type="PANTHER" id="PTHR30026">
    <property type="entry name" value="OUTER MEMBRANE PROTEIN TOLC"/>
    <property type="match status" value="1"/>
</dbReference>
<gene>
    <name evidence="10" type="ORF">B0681_09870</name>
</gene>
<dbReference type="Pfam" id="PF02321">
    <property type="entry name" value="OEP"/>
    <property type="match status" value="2"/>
</dbReference>
<evidence type="ECO:0000256" key="3">
    <source>
        <dbReference type="ARBA" id="ARBA00022448"/>
    </source>
</evidence>
<keyword evidence="7" id="KW-0998">Cell outer membrane</keyword>
<keyword evidence="4" id="KW-1134">Transmembrane beta strand</keyword>
<evidence type="ECO:0000256" key="9">
    <source>
        <dbReference type="SAM" id="SignalP"/>
    </source>
</evidence>
<reference evidence="10 11" key="1">
    <citation type="submission" date="2017-02" db="EMBL/GenBank/DDBJ databases">
        <title>Draft genome sequence of Moraxella porci CCUG 54912T type strain.</title>
        <authorList>
            <person name="Salva-Serra F."/>
            <person name="Engstrom-Jakobsson H."/>
            <person name="Thorell K."/>
            <person name="Jaen-Luchoro D."/>
            <person name="Gonzales-Siles L."/>
            <person name="Karlsson R."/>
            <person name="Yazdan S."/>
            <person name="Boulund F."/>
            <person name="Johnning A."/>
            <person name="Engstrand L."/>
            <person name="Kristiansson E."/>
            <person name="Moore E."/>
        </authorList>
    </citation>
    <scope>NUCLEOTIDE SEQUENCE [LARGE SCALE GENOMIC DNA]</scope>
    <source>
        <strain evidence="10 11">CCUG 54912</strain>
    </source>
</reference>
<evidence type="ECO:0008006" key="12">
    <source>
        <dbReference type="Google" id="ProtNLM"/>
    </source>
</evidence>
<evidence type="ECO:0000256" key="4">
    <source>
        <dbReference type="ARBA" id="ARBA00022452"/>
    </source>
</evidence>
<evidence type="ECO:0000313" key="10">
    <source>
        <dbReference type="EMBL" id="OOS23316.1"/>
    </source>
</evidence>
<keyword evidence="11" id="KW-1185">Reference proteome</keyword>
<proteinExistence type="inferred from homology"/>
<dbReference type="GO" id="GO:0015288">
    <property type="term" value="F:porin activity"/>
    <property type="evidence" value="ECO:0007669"/>
    <property type="project" value="TreeGrafter"/>
</dbReference>
<dbReference type="STRING" id="573983.B0681_09870"/>
<evidence type="ECO:0000256" key="6">
    <source>
        <dbReference type="ARBA" id="ARBA00023136"/>
    </source>
</evidence>
<dbReference type="GO" id="GO:1990281">
    <property type="term" value="C:efflux pump complex"/>
    <property type="evidence" value="ECO:0007669"/>
    <property type="project" value="TreeGrafter"/>
</dbReference>
<dbReference type="Proteomes" id="UP000190683">
    <property type="component" value="Unassembled WGS sequence"/>
</dbReference>
<comment type="caution">
    <text evidence="10">The sequence shown here is derived from an EMBL/GenBank/DDBJ whole genome shotgun (WGS) entry which is preliminary data.</text>
</comment>
<comment type="similarity">
    <text evidence="2">Belongs to the outer membrane factor (OMF) (TC 1.B.17) family.</text>
</comment>
<dbReference type="AlphaFoldDB" id="A0A1T0CLV2"/>
<keyword evidence="6" id="KW-0472">Membrane</keyword>
<evidence type="ECO:0000256" key="7">
    <source>
        <dbReference type="ARBA" id="ARBA00023237"/>
    </source>
</evidence>
<sequence>MINFLNTSLVKQRVPARRLHKLALAMLGLTALSAQANVNPLQINQLISMAVQTHPLVGAAVADQRAAAEGVTAAKLGYLPTPALSTQHDNTNGTVTRFTVNQPLWTGGRLTADVNRAINDDKAATAKILEQQNEVAKNTIDIWQAYIYSLSLQELYANNLRQLAEFEAMMQRRVAQGVSAKIELDLVTNRILQDQNSLQGAIEQQRIAEARLEQVIGVPVGAAGGVNIAQMAAEVKALSQNYGELAFSSVSESHPTVVRQRFEIDSARYEVKSQRASRYPTVYVQYQNDYLHRDRENEDDVMVGLSYNPGAGFSNLALARASEARVQSLIQSQEASRRSVMENIQTQYQQFVSARDQELSLVAAVAGAQIVLNSYQRQFIAGRKSWLEVLNAVREQSQYEQQLRQVQAQMVASFYKLQVDFAKMPWQQQSLNFIQQPSEVFSPYRYAKEEIDQYLSARSTSAPSVPEQSSQAALPTDGPMLTQPDQTTEDHWAYETTAIDEALDAQTDTQVQVSIVEDDRIDDADDAKVDAVTVTAEPMAPQAMPMAPQAMPIDPVIDTPDAPNAAAALSETTSTSITYQAVPVAAIDAETITDPSVDQSAELTP</sequence>
<evidence type="ECO:0000256" key="1">
    <source>
        <dbReference type="ARBA" id="ARBA00004442"/>
    </source>
</evidence>
<dbReference type="GO" id="GO:0009279">
    <property type="term" value="C:cell outer membrane"/>
    <property type="evidence" value="ECO:0007669"/>
    <property type="project" value="UniProtKB-SubCell"/>
</dbReference>
<evidence type="ECO:0000256" key="8">
    <source>
        <dbReference type="SAM" id="MobiDB-lite"/>
    </source>
</evidence>
<dbReference type="GO" id="GO:0015562">
    <property type="term" value="F:efflux transmembrane transporter activity"/>
    <property type="evidence" value="ECO:0007669"/>
    <property type="project" value="InterPro"/>
</dbReference>